<gene>
    <name evidence="1" type="ORF">COT78_00650</name>
</gene>
<comment type="caution">
    <text evidence="1">The sequence shown here is derived from an EMBL/GenBank/DDBJ whole genome shotgun (WGS) entry which is preliminary data.</text>
</comment>
<organism evidence="1 2">
    <name type="scientific">Candidatus Berkelbacteria bacterium CG10_big_fil_rev_8_21_14_0_10_43_13</name>
    <dbReference type="NCBI Taxonomy" id="1974514"/>
    <lineage>
        <taxon>Bacteria</taxon>
        <taxon>Candidatus Berkelbacteria</taxon>
    </lineage>
</organism>
<sequence>MVLYFYTSVVKFDAWCHSEATKNLFDFTPAFVKVFNYTQTMRASRMATAGRQDRALRSFASKQDRLRMTITQHW</sequence>
<accession>A0A2H0W9F2</accession>
<proteinExistence type="predicted"/>
<evidence type="ECO:0000313" key="1">
    <source>
        <dbReference type="EMBL" id="PIS07978.1"/>
    </source>
</evidence>
<evidence type="ECO:0000313" key="2">
    <source>
        <dbReference type="Proteomes" id="UP000231382"/>
    </source>
</evidence>
<dbReference type="EMBL" id="PEZW01000006">
    <property type="protein sequence ID" value="PIS07978.1"/>
    <property type="molecule type" value="Genomic_DNA"/>
</dbReference>
<reference evidence="2" key="1">
    <citation type="submission" date="2017-09" db="EMBL/GenBank/DDBJ databases">
        <title>Depth-based differentiation of microbial function through sediment-hosted aquifers and enrichment of novel symbionts in the deep terrestrial subsurface.</title>
        <authorList>
            <person name="Probst A.J."/>
            <person name="Ladd B."/>
            <person name="Jarett J.K."/>
            <person name="Geller-Mcgrath D.E."/>
            <person name="Sieber C.M.K."/>
            <person name="Emerson J.B."/>
            <person name="Anantharaman K."/>
            <person name="Thomas B.C."/>
            <person name="Malmstrom R."/>
            <person name="Stieglmeier M."/>
            <person name="Klingl A."/>
            <person name="Woyke T."/>
            <person name="Ryan C.M."/>
            <person name="Banfield J.F."/>
        </authorList>
    </citation>
    <scope>NUCLEOTIDE SEQUENCE [LARGE SCALE GENOMIC DNA]</scope>
</reference>
<dbReference type="AlphaFoldDB" id="A0A2H0W9F2"/>
<protein>
    <submittedName>
        <fullName evidence="1">Uncharacterized protein</fullName>
    </submittedName>
</protein>
<dbReference type="Proteomes" id="UP000231382">
    <property type="component" value="Unassembled WGS sequence"/>
</dbReference>
<name>A0A2H0W9F2_9BACT</name>